<sequence length="82" mass="9287">MDWEHRESTYEDLAGYVDVVDGYCVNSDSSELYSLDEGTDSENGTDGSYQLSNDSSVKDDDALYEAVIDPEVEFIWIRSEDE</sequence>
<evidence type="ECO:0000313" key="1">
    <source>
        <dbReference type="EMBL" id="KAJ8633177.1"/>
    </source>
</evidence>
<comment type="caution">
    <text evidence="1">The sequence shown here is derived from an EMBL/GenBank/DDBJ whole genome shotgun (WGS) entry which is preliminary data.</text>
</comment>
<dbReference type="Proteomes" id="UP001234297">
    <property type="component" value="Chromosome 8"/>
</dbReference>
<protein>
    <submittedName>
        <fullName evidence="1">Uncharacterized protein</fullName>
    </submittedName>
</protein>
<gene>
    <name evidence="1" type="ORF">MRB53_026513</name>
</gene>
<organism evidence="1 2">
    <name type="scientific">Persea americana</name>
    <name type="common">Avocado</name>
    <dbReference type="NCBI Taxonomy" id="3435"/>
    <lineage>
        <taxon>Eukaryota</taxon>
        <taxon>Viridiplantae</taxon>
        <taxon>Streptophyta</taxon>
        <taxon>Embryophyta</taxon>
        <taxon>Tracheophyta</taxon>
        <taxon>Spermatophyta</taxon>
        <taxon>Magnoliopsida</taxon>
        <taxon>Magnoliidae</taxon>
        <taxon>Laurales</taxon>
        <taxon>Lauraceae</taxon>
        <taxon>Persea</taxon>
    </lineage>
</organism>
<name>A0ACC2LI89_PERAE</name>
<reference evidence="1 2" key="1">
    <citation type="journal article" date="2022" name="Hortic Res">
        <title>A haplotype resolved chromosomal level avocado genome allows analysis of novel avocado genes.</title>
        <authorList>
            <person name="Nath O."/>
            <person name="Fletcher S.J."/>
            <person name="Hayward A."/>
            <person name="Shaw L.M."/>
            <person name="Masouleh A.K."/>
            <person name="Furtado A."/>
            <person name="Henry R.J."/>
            <person name="Mitter N."/>
        </authorList>
    </citation>
    <scope>NUCLEOTIDE SEQUENCE [LARGE SCALE GENOMIC DNA]</scope>
    <source>
        <strain evidence="2">cv. Hass</strain>
    </source>
</reference>
<keyword evidence="2" id="KW-1185">Reference proteome</keyword>
<proteinExistence type="predicted"/>
<accession>A0ACC2LI89</accession>
<evidence type="ECO:0000313" key="2">
    <source>
        <dbReference type="Proteomes" id="UP001234297"/>
    </source>
</evidence>
<dbReference type="EMBL" id="CM056816">
    <property type="protein sequence ID" value="KAJ8633177.1"/>
    <property type="molecule type" value="Genomic_DNA"/>
</dbReference>